<evidence type="ECO:0000256" key="1">
    <source>
        <dbReference type="SAM" id="MobiDB-lite"/>
    </source>
</evidence>
<protein>
    <submittedName>
        <fullName evidence="2">Uncharacterized protein</fullName>
    </submittedName>
</protein>
<dbReference type="AlphaFoldDB" id="A0A4P9VU40"/>
<dbReference type="Proteomes" id="UP000269721">
    <property type="component" value="Unassembled WGS sequence"/>
</dbReference>
<feature type="compositionally biased region" description="Basic and acidic residues" evidence="1">
    <location>
        <begin position="1"/>
        <end position="12"/>
    </location>
</feature>
<dbReference type="EMBL" id="ML001703">
    <property type="protein sequence ID" value="RKO83074.1"/>
    <property type="molecule type" value="Genomic_DNA"/>
</dbReference>
<feature type="region of interest" description="Disordered" evidence="1">
    <location>
        <begin position="1"/>
        <end position="31"/>
    </location>
</feature>
<feature type="compositionally biased region" description="Low complexity" evidence="1">
    <location>
        <begin position="140"/>
        <end position="154"/>
    </location>
</feature>
<sequence>MRRPPIRADSRRSLQNQSKDAFQERPGSGAEKALNNQCAAIREGEGCSVHRDVIGGALRGFLGERRTTRRLGGRGAELVQGNGRARPGRAVETDGRAGRDKLHTSSPSIPLFFAAYTDLSLRMCMIFVPSPSVSLKVAQSGPSSARSNSNSVNSIPKSLRRTVGSRSSSHLAAMIKTVSIYLKLLASASVVAAQSMQPCDRRGAGGREDASRRGAEATVQRKFKAPSVPTTHVMNSTPFPGEHRALSDPHLFHHPCIWFPPMNQIP</sequence>
<proteinExistence type="predicted"/>
<evidence type="ECO:0000313" key="3">
    <source>
        <dbReference type="Proteomes" id="UP000269721"/>
    </source>
</evidence>
<gene>
    <name evidence="2" type="ORF">BDK51DRAFT_49468</name>
</gene>
<evidence type="ECO:0000313" key="2">
    <source>
        <dbReference type="EMBL" id="RKO83074.1"/>
    </source>
</evidence>
<reference evidence="3" key="1">
    <citation type="journal article" date="2018" name="Nat. Microbiol.">
        <title>Leveraging single-cell genomics to expand the fungal tree of life.</title>
        <authorList>
            <person name="Ahrendt S.R."/>
            <person name="Quandt C.A."/>
            <person name="Ciobanu D."/>
            <person name="Clum A."/>
            <person name="Salamov A."/>
            <person name="Andreopoulos B."/>
            <person name="Cheng J.F."/>
            <person name="Woyke T."/>
            <person name="Pelin A."/>
            <person name="Henrissat B."/>
            <person name="Reynolds N.K."/>
            <person name="Benny G.L."/>
            <person name="Smith M.E."/>
            <person name="James T.Y."/>
            <person name="Grigoriev I.V."/>
        </authorList>
    </citation>
    <scope>NUCLEOTIDE SEQUENCE [LARGE SCALE GENOMIC DNA]</scope>
</reference>
<organism evidence="2 3">
    <name type="scientific">Blyttiomyces helicus</name>
    <dbReference type="NCBI Taxonomy" id="388810"/>
    <lineage>
        <taxon>Eukaryota</taxon>
        <taxon>Fungi</taxon>
        <taxon>Fungi incertae sedis</taxon>
        <taxon>Chytridiomycota</taxon>
        <taxon>Chytridiomycota incertae sedis</taxon>
        <taxon>Chytridiomycetes</taxon>
        <taxon>Chytridiomycetes incertae sedis</taxon>
        <taxon>Blyttiomyces</taxon>
    </lineage>
</organism>
<feature type="compositionally biased region" description="Basic and acidic residues" evidence="1">
    <location>
        <begin position="89"/>
        <end position="102"/>
    </location>
</feature>
<name>A0A4P9VU40_9FUNG</name>
<feature type="region of interest" description="Disordered" evidence="1">
    <location>
        <begin position="137"/>
        <end position="162"/>
    </location>
</feature>
<keyword evidence="3" id="KW-1185">Reference proteome</keyword>
<feature type="region of interest" description="Disordered" evidence="1">
    <location>
        <begin position="78"/>
        <end position="102"/>
    </location>
</feature>
<accession>A0A4P9VU40</accession>